<dbReference type="InterPro" id="IPR018510">
    <property type="entry name" value="DAP_epimerase_AS"/>
</dbReference>
<dbReference type="GO" id="GO:0009089">
    <property type="term" value="P:lysine biosynthetic process via diaminopimelate"/>
    <property type="evidence" value="ECO:0007669"/>
    <property type="project" value="UniProtKB-UniRule"/>
</dbReference>
<gene>
    <name evidence="8" type="primary">dapF</name>
    <name evidence="10" type="ORF">SAMN05444370_102504</name>
</gene>
<keyword evidence="4 8" id="KW-0028">Amino-acid biosynthesis</keyword>
<comment type="subcellular location">
    <subcellularLocation>
        <location evidence="8">Cytoplasm</location>
    </subcellularLocation>
</comment>
<dbReference type="STRING" id="89524.SAMN05444370_102504"/>
<feature type="binding site" evidence="8">
    <location>
        <begin position="77"/>
        <end position="78"/>
    </location>
    <ligand>
        <name>substrate</name>
    </ligand>
</feature>
<sequence length="285" mass="29280">MRVAFRKMHGIGNDFVVLDLRDGAPAPTPALARALADRHRGVGFDQLVTLSPAEAGSGADAVVGFLNADGSPSGACGNGARCAALLLMEESGRDSVALRTEAGLLTARRASDGLITVDMGPPRLGWREVPLAFEADVDAPPLSTPHPATAVSALSMGNPHCVLFVADAEAAPLETLGPALERDRLFPERANVEFAQVIDRGAVRARVWERGAGVTLACGSGACAVGVAAMRRGLVDRRVAVRLDGGTLTIEWPETPGAGVLMTGPAATVFDGELSAGFLAGVEAA</sequence>
<feature type="active site" description="Proton acceptor" evidence="8">
    <location>
        <position position="218"/>
    </location>
</feature>
<evidence type="ECO:0000256" key="4">
    <source>
        <dbReference type="ARBA" id="ARBA00022605"/>
    </source>
</evidence>
<feature type="site" description="Could be important to modulate the pK values of the two catalytic cysteine residues" evidence="8">
    <location>
        <position position="160"/>
    </location>
</feature>
<dbReference type="EMBL" id="FNQM01000002">
    <property type="protein sequence ID" value="SEA00966.1"/>
    <property type="molecule type" value="Genomic_DNA"/>
</dbReference>
<evidence type="ECO:0000256" key="3">
    <source>
        <dbReference type="ARBA" id="ARBA00013080"/>
    </source>
</evidence>
<evidence type="ECO:0000256" key="8">
    <source>
        <dbReference type="HAMAP-Rule" id="MF_00197"/>
    </source>
</evidence>
<feature type="binding site" evidence="8">
    <location>
        <position position="67"/>
    </location>
    <ligand>
        <name>substrate</name>
    </ligand>
</feature>
<evidence type="ECO:0000256" key="1">
    <source>
        <dbReference type="ARBA" id="ARBA00005196"/>
    </source>
</evidence>
<feature type="binding site" evidence="8">
    <location>
        <position position="13"/>
    </location>
    <ligand>
        <name>substrate</name>
    </ligand>
</feature>
<keyword evidence="5 8" id="KW-0457">Lysine biosynthesis</keyword>
<dbReference type="Gene3D" id="3.10.310.10">
    <property type="entry name" value="Diaminopimelate Epimerase, Chain A, domain 1"/>
    <property type="match status" value="2"/>
</dbReference>
<dbReference type="EC" id="5.1.1.7" evidence="3 8"/>
<feature type="active site" evidence="9">
    <location>
        <position position="76"/>
    </location>
</feature>
<comment type="subunit">
    <text evidence="8">Homodimer.</text>
</comment>
<dbReference type="PANTHER" id="PTHR31689">
    <property type="entry name" value="DIAMINOPIMELATE EPIMERASE, CHLOROPLASTIC"/>
    <property type="match status" value="1"/>
</dbReference>
<evidence type="ECO:0000256" key="7">
    <source>
        <dbReference type="ARBA" id="ARBA00051712"/>
    </source>
</evidence>
<dbReference type="PANTHER" id="PTHR31689:SF0">
    <property type="entry name" value="DIAMINOPIMELATE EPIMERASE"/>
    <property type="match status" value="1"/>
</dbReference>
<dbReference type="UniPathway" id="UPA00034">
    <property type="reaction ID" value="UER00025"/>
</dbReference>
<feature type="site" description="Could be important to modulate the pK values of the two catalytic cysteine residues" evidence="8">
    <location>
        <position position="209"/>
    </location>
</feature>
<keyword evidence="6 8" id="KW-0413">Isomerase</keyword>
<dbReference type="HAMAP" id="MF_00197">
    <property type="entry name" value="DAP_epimerase"/>
    <property type="match status" value="1"/>
</dbReference>
<proteinExistence type="inferred from homology"/>
<feature type="binding site" evidence="8">
    <location>
        <begin position="219"/>
        <end position="220"/>
    </location>
    <ligand>
        <name>substrate</name>
    </ligand>
</feature>
<feature type="binding site" evidence="8">
    <location>
        <position position="158"/>
    </location>
    <ligand>
        <name>substrate</name>
    </ligand>
</feature>
<feature type="binding site" evidence="8">
    <location>
        <position position="46"/>
    </location>
    <ligand>
        <name>substrate</name>
    </ligand>
</feature>
<keyword evidence="11" id="KW-1185">Reference proteome</keyword>
<evidence type="ECO:0000313" key="11">
    <source>
        <dbReference type="Proteomes" id="UP000198703"/>
    </source>
</evidence>
<evidence type="ECO:0000256" key="2">
    <source>
        <dbReference type="ARBA" id="ARBA00010219"/>
    </source>
</evidence>
<dbReference type="NCBIfam" id="TIGR00652">
    <property type="entry name" value="DapF"/>
    <property type="match status" value="1"/>
</dbReference>
<evidence type="ECO:0000256" key="5">
    <source>
        <dbReference type="ARBA" id="ARBA00023154"/>
    </source>
</evidence>
<dbReference type="AlphaFoldDB" id="A0A1H3XNP5"/>
<name>A0A1H3XNP5_9RHOB</name>
<dbReference type="OrthoDB" id="9805408at2"/>
<dbReference type="Pfam" id="PF01678">
    <property type="entry name" value="DAP_epimerase"/>
    <property type="match status" value="2"/>
</dbReference>
<comment type="pathway">
    <text evidence="1 8">Amino-acid biosynthesis; L-lysine biosynthesis via DAP pathway; DL-2,6-diaminopimelate from LL-2,6-diaminopimelate: step 1/1.</text>
</comment>
<dbReference type="GO" id="GO:0008837">
    <property type="term" value="F:diaminopimelate epimerase activity"/>
    <property type="evidence" value="ECO:0007669"/>
    <property type="project" value="UniProtKB-UniRule"/>
</dbReference>
<feature type="binding site" evidence="8">
    <location>
        <begin position="209"/>
        <end position="210"/>
    </location>
    <ligand>
        <name>substrate</name>
    </ligand>
</feature>
<protein>
    <recommendedName>
        <fullName evidence="3 8">Diaminopimelate epimerase</fullName>
        <shortName evidence="8">DAP epimerase</shortName>
        <ecNumber evidence="3 8">5.1.1.7</ecNumber>
    </recommendedName>
    <alternativeName>
        <fullName evidence="8">PLP-independent amino acid racemase</fullName>
    </alternativeName>
</protein>
<keyword evidence="8" id="KW-0963">Cytoplasm</keyword>
<organism evidence="10 11">
    <name type="scientific">Rubrimonas cliftonensis</name>
    <dbReference type="NCBI Taxonomy" id="89524"/>
    <lineage>
        <taxon>Bacteria</taxon>
        <taxon>Pseudomonadati</taxon>
        <taxon>Pseudomonadota</taxon>
        <taxon>Alphaproteobacteria</taxon>
        <taxon>Rhodobacterales</taxon>
        <taxon>Paracoccaceae</taxon>
        <taxon>Rubrimonas</taxon>
    </lineage>
</organism>
<dbReference type="GO" id="GO:0005829">
    <property type="term" value="C:cytosol"/>
    <property type="evidence" value="ECO:0007669"/>
    <property type="project" value="TreeGrafter"/>
</dbReference>
<reference evidence="10 11" key="1">
    <citation type="submission" date="2016-10" db="EMBL/GenBank/DDBJ databases">
        <authorList>
            <person name="de Groot N.N."/>
        </authorList>
    </citation>
    <scope>NUCLEOTIDE SEQUENCE [LARGE SCALE GENOMIC DNA]</scope>
    <source>
        <strain evidence="10 11">DSM 15345</strain>
    </source>
</reference>
<comment type="catalytic activity">
    <reaction evidence="7 8">
        <text>(2S,6S)-2,6-diaminopimelate = meso-2,6-diaminopimelate</text>
        <dbReference type="Rhea" id="RHEA:15393"/>
        <dbReference type="ChEBI" id="CHEBI:57609"/>
        <dbReference type="ChEBI" id="CHEBI:57791"/>
        <dbReference type="EC" id="5.1.1.7"/>
    </reaction>
</comment>
<dbReference type="PROSITE" id="PS01326">
    <property type="entry name" value="DAP_EPIMERASE"/>
    <property type="match status" value="1"/>
</dbReference>
<dbReference type="Proteomes" id="UP000198703">
    <property type="component" value="Unassembled WGS sequence"/>
</dbReference>
<accession>A0A1H3XNP5</accession>
<feature type="binding site" evidence="8">
    <location>
        <position position="191"/>
    </location>
    <ligand>
        <name>substrate</name>
    </ligand>
</feature>
<evidence type="ECO:0000256" key="6">
    <source>
        <dbReference type="ARBA" id="ARBA00023235"/>
    </source>
</evidence>
<comment type="similarity">
    <text evidence="2 8">Belongs to the diaminopimelate epimerase family.</text>
</comment>
<dbReference type="SUPFAM" id="SSF54506">
    <property type="entry name" value="Diaminopimelate epimerase-like"/>
    <property type="match status" value="2"/>
</dbReference>
<feature type="active site" description="Proton donor" evidence="8">
    <location>
        <position position="76"/>
    </location>
</feature>
<evidence type="ECO:0000313" key="10">
    <source>
        <dbReference type="EMBL" id="SEA00966.1"/>
    </source>
</evidence>
<comment type="function">
    <text evidence="8">Catalyzes the stereoinversion of LL-2,6-diaminopimelate (L,L-DAP) to meso-diaminopimelate (meso-DAP), a precursor of L-lysine and an essential component of the bacterial peptidoglycan.</text>
</comment>
<dbReference type="InterPro" id="IPR001653">
    <property type="entry name" value="DAP_epimerase_DapF"/>
</dbReference>
<evidence type="ECO:0000256" key="9">
    <source>
        <dbReference type="PROSITE-ProRule" id="PRU10125"/>
    </source>
</evidence>